<dbReference type="EMBL" id="JYDJ01000387">
    <property type="protein sequence ID" value="KRX36081.1"/>
    <property type="molecule type" value="Genomic_DNA"/>
</dbReference>
<comment type="caution">
    <text evidence="1">The sequence shown here is derived from an EMBL/GenBank/DDBJ whole genome shotgun (WGS) entry which is preliminary data.</text>
</comment>
<gene>
    <name evidence="1" type="ORF">T05_4906</name>
</gene>
<dbReference type="AlphaFoldDB" id="A0A0V0TAV9"/>
<accession>A0A0V0TAV9</accession>
<protein>
    <submittedName>
        <fullName evidence="1">Uncharacterized protein</fullName>
    </submittedName>
</protein>
<reference evidence="1 2" key="1">
    <citation type="submission" date="2015-01" db="EMBL/GenBank/DDBJ databases">
        <title>Evolution of Trichinella species and genotypes.</title>
        <authorList>
            <person name="Korhonen P.K."/>
            <person name="Edoardo P."/>
            <person name="Giuseppe L.R."/>
            <person name="Gasser R.B."/>
        </authorList>
    </citation>
    <scope>NUCLEOTIDE SEQUENCE [LARGE SCALE GENOMIC DNA]</scope>
    <source>
        <strain evidence="1">ISS417</strain>
    </source>
</reference>
<dbReference type="Proteomes" id="UP000055048">
    <property type="component" value="Unassembled WGS sequence"/>
</dbReference>
<organism evidence="1 2">
    <name type="scientific">Trichinella murrelli</name>
    <dbReference type="NCBI Taxonomy" id="144512"/>
    <lineage>
        <taxon>Eukaryota</taxon>
        <taxon>Metazoa</taxon>
        <taxon>Ecdysozoa</taxon>
        <taxon>Nematoda</taxon>
        <taxon>Enoplea</taxon>
        <taxon>Dorylaimia</taxon>
        <taxon>Trichinellida</taxon>
        <taxon>Trichinellidae</taxon>
        <taxon>Trichinella</taxon>
    </lineage>
</organism>
<keyword evidence="2" id="KW-1185">Reference proteome</keyword>
<evidence type="ECO:0000313" key="1">
    <source>
        <dbReference type="EMBL" id="KRX36081.1"/>
    </source>
</evidence>
<proteinExistence type="predicted"/>
<evidence type="ECO:0000313" key="2">
    <source>
        <dbReference type="Proteomes" id="UP000055048"/>
    </source>
</evidence>
<sequence>MGGSHELPSTNKVARCFLKLNHRSTLSYQGEELRAVLRAAVQKGSPQ</sequence>
<name>A0A0V0TAV9_9BILA</name>